<dbReference type="InterPro" id="IPR011098">
    <property type="entry name" value="G5_dom"/>
</dbReference>
<name>A0A8I1SKH1_9BACI</name>
<dbReference type="EMBL" id="JAWUZT010000028">
    <property type="protein sequence ID" value="MDW8516638.1"/>
    <property type="molecule type" value="Genomic_DNA"/>
</dbReference>
<dbReference type="GeneID" id="93683889"/>
<dbReference type="EMBL" id="JAEMWV010000001">
    <property type="protein sequence ID" value="MBN8250577.1"/>
    <property type="molecule type" value="Genomic_DNA"/>
</dbReference>
<evidence type="ECO:0000256" key="1">
    <source>
        <dbReference type="ARBA" id="ARBA00022729"/>
    </source>
</evidence>
<protein>
    <submittedName>
        <fullName evidence="4">VanW family protein</fullName>
    </submittedName>
</protein>
<evidence type="ECO:0000313" key="5">
    <source>
        <dbReference type="EMBL" id="MDW8516638.1"/>
    </source>
</evidence>
<evidence type="ECO:0000256" key="2">
    <source>
        <dbReference type="SAM" id="MobiDB-lite"/>
    </source>
</evidence>
<comment type="caution">
    <text evidence="4">The sequence shown here is derived from an EMBL/GenBank/DDBJ whole genome shotgun (WGS) entry which is preliminary data.</text>
</comment>
<keyword evidence="1" id="KW-0732">Signal</keyword>
<evidence type="ECO:0000313" key="7">
    <source>
        <dbReference type="Proteomes" id="UP001284771"/>
    </source>
</evidence>
<dbReference type="Proteomes" id="UP001284771">
    <property type="component" value="Unassembled WGS sequence"/>
</dbReference>
<proteinExistence type="predicted"/>
<keyword evidence="7" id="KW-1185">Reference proteome</keyword>
<feature type="compositionally biased region" description="Basic and acidic residues" evidence="2">
    <location>
        <begin position="404"/>
        <end position="419"/>
    </location>
</feature>
<dbReference type="PANTHER" id="PTHR35788:SF1">
    <property type="entry name" value="EXPORTED PROTEIN"/>
    <property type="match status" value="1"/>
</dbReference>
<dbReference type="Pfam" id="PF04294">
    <property type="entry name" value="VanW"/>
    <property type="match status" value="1"/>
</dbReference>
<reference evidence="4" key="1">
    <citation type="submission" date="2020-12" db="EMBL/GenBank/DDBJ databases">
        <title>PHA producing bacteria isolated from mangrove.</title>
        <authorList>
            <person name="Zheng W."/>
            <person name="Yu S."/>
            <person name="Huang Y."/>
        </authorList>
    </citation>
    <scope>NUCLEOTIDE SEQUENCE</scope>
    <source>
        <strain evidence="4">GN22-4</strain>
    </source>
</reference>
<dbReference type="Proteomes" id="UP000664578">
    <property type="component" value="Unassembled WGS sequence"/>
</dbReference>
<gene>
    <name evidence="4" type="ORF">JF537_03165</name>
    <name evidence="5" type="ORF">RIB56_10870</name>
</gene>
<organism evidence="4 6">
    <name type="scientific">Priestia flexa</name>
    <dbReference type="NCBI Taxonomy" id="86664"/>
    <lineage>
        <taxon>Bacteria</taxon>
        <taxon>Bacillati</taxon>
        <taxon>Bacillota</taxon>
        <taxon>Bacilli</taxon>
        <taxon>Bacillales</taxon>
        <taxon>Bacillaceae</taxon>
        <taxon>Priestia</taxon>
    </lineage>
</organism>
<feature type="compositionally biased region" description="Low complexity" evidence="2">
    <location>
        <begin position="420"/>
        <end position="434"/>
    </location>
</feature>
<reference evidence="7" key="2">
    <citation type="submission" date="2023-07" db="EMBL/GenBank/DDBJ databases">
        <title>Draft genomic sequences of Priestia flexa CCM isolated from the soil of an abandoned mine contaminated by free cyanide in the high Andean zone of Tacna, Peru.</title>
        <authorList>
            <person name="Caceda Quiroz C.J."/>
            <person name="Maraza Chooque G.J."/>
            <person name="Fora Quispe G.L."/>
            <person name="Carpio Mamani M."/>
        </authorList>
    </citation>
    <scope>NUCLEOTIDE SEQUENCE [LARGE SCALE GENOMIC DNA]</scope>
    <source>
        <strain evidence="7">CCM</strain>
    </source>
</reference>
<dbReference type="PANTHER" id="PTHR35788">
    <property type="entry name" value="EXPORTED PROTEIN-RELATED"/>
    <property type="match status" value="1"/>
</dbReference>
<dbReference type="AlphaFoldDB" id="A0A8I1SKH1"/>
<feature type="domain" description="G5" evidence="3">
    <location>
        <begin position="307"/>
        <end position="383"/>
    </location>
</feature>
<feature type="compositionally biased region" description="Acidic residues" evidence="2">
    <location>
        <begin position="384"/>
        <end position="397"/>
    </location>
</feature>
<reference evidence="5" key="3">
    <citation type="submission" date="2024-05" db="EMBL/GenBank/DDBJ databases">
        <title>Draft genomic sequences of Priestia flexa CCM isolated from the soil of an abandoned mine contaminated by free cyanide in the high Andean zone of Tacna, Peru.</title>
        <authorList>
            <person name="Caceda Quiroz C.J."/>
            <person name="Maraza Chooque G.J."/>
            <person name="Fora Quispe G.L."/>
            <person name="Carpio Mamani M."/>
        </authorList>
    </citation>
    <scope>NUCLEOTIDE SEQUENCE</scope>
    <source>
        <strain evidence="5">CCM</strain>
    </source>
</reference>
<feature type="region of interest" description="Disordered" evidence="2">
    <location>
        <begin position="384"/>
        <end position="479"/>
    </location>
</feature>
<dbReference type="InterPro" id="IPR052913">
    <property type="entry name" value="Glycopeptide_resist_protein"/>
</dbReference>
<dbReference type="SMART" id="SM01208">
    <property type="entry name" value="G5"/>
    <property type="match status" value="1"/>
</dbReference>
<accession>A0A8I1SKH1</accession>
<evidence type="ECO:0000313" key="6">
    <source>
        <dbReference type="Proteomes" id="UP000664578"/>
    </source>
</evidence>
<dbReference type="RefSeq" id="WP_206782147.1">
    <property type="nucleotide sequence ID" value="NZ_CP090431.1"/>
</dbReference>
<evidence type="ECO:0000259" key="3">
    <source>
        <dbReference type="SMART" id="SM01208"/>
    </source>
</evidence>
<dbReference type="InterPro" id="IPR007391">
    <property type="entry name" value="Vancomycin_resist_VanW"/>
</dbReference>
<evidence type="ECO:0000313" key="4">
    <source>
        <dbReference type="EMBL" id="MBN8250577.1"/>
    </source>
</evidence>
<sequence length="479" mass="53342">MRNEHFLRIFLLLTFCTAYLLSFSNLGVYAYDRLFGSDGAYKPGTKIGSIDVAEMSTAQAKEEVKASIEKWKATQTIDIQYKEKSETLPMDVFSFYLNDTFAVAQTGKETPVSVKVNEELLAAFLSSFQNDPEDKDNLQMDRLKRQLHTQASMLSPSNELLSLESFLPESSQTKEVLAQSTVAVTSKEMADIQSWLDELKQLKIPAQKTVSLNELIQKHQLENLSPDSLSLVGSSIYETITYSNFDILERHIGSEIPDYIDPGFEARISPGKLDLAFFNSNQSDYTLTFELDQGRLTTKLVGEPFFYTYETAVKERKEYEPRTIVQYTAMLSPNVTNIETMGKNGLAIKVERTVTDGDAVIASNLLSDDFYPPENKVEQRGLIIDEEDSDNSQDMDSSESSSSKVDEDAAKESNDKSESNDSSGNSSASSSNGNEGPPKNNSTTSEAEKKTTNANEQAVNKEREQIMNGTADVKEPEKP</sequence>